<comment type="caution">
    <text evidence="2">The sequence shown here is derived from an EMBL/GenBank/DDBJ whole genome shotgun (WGS) entry which is preliminary data.</text>
</comment>
<dbReference type="EMBL" id="AZFQ01000055">
    <property type="protein sequence ID" value="KRL96709.1"/>
    <property type="molecule type" value="Genomic_DNA"/>
</dbReference>
<comment type="similarity">
    <text evidence="1">Belongs to the RutC family.</text>
</comment>
<evidence type="ECO:0000313" key="3">
    <source>
        <dbReference type="Proteomes" id="UP000051166"/>
    </source>
</evidence>
<dbReference type="PANTHER" id="PTHR11803">
    <property type="entry name" value="2-IMINOBUTANOATE/2-IMINOPROPANOATE DEAMINASE RIDA"/>
    <property type="match status" value="1"/>
</dbReference>
<evidence type="ECO:0000313" key="2">
    <source>
        <dbReference type="EMBL" id="KRL96709.1"/>
    </source>
</evidence>
<dbReference type="GO" id="GO:0005829">
    <property type="term" value="C:cytosol"/>
    <property type="evidence" value="ECO:0007669"/>
    <property type="project" value="TreeGrafter"/>
</dbReference>
<dbReference type="Proteomes" id="UP000051166">
    <property type="component" value="Unassembled WGS sequence"/>
</dbReference>
<reference evidence="2 3" key="1">
    <citation type="journal article" date="2015" name="Genome Announc.">
        <title>Expanding the biotechnology potential of lactobacilli through comparative genomics of 213 strains and associated genera.</title>
        <authorList>
            <person name="Sun Z."/>
            <person name="Harris H.M."/>
            <person name="McCann A."/>
            <person name="Guo C."/>
            <person name="Argimon S."/>
            <person name="Zhang W."/>
            <person name="Yang X."/>
            <person name="Jeffery I.B."/>
            <person name="Cooney J.C."/>
            <person name="Kagawa T.F."/>
            <person name="Liu W."/>
            <person name="Song Y."/>
            <person name="Salvetti E."/>
            <person name="Wrobel A."/>
            <person name="Rasinkangas P."/>
            <person name="Parkhill J."/>
            <person name="Rea M.C."/>
            <person name="O'Sullivan O."/>
            <person name="Ritari J."/>
            <person name="Douillard F.P."/>
            <person name="Paul Ross R."/>
            <person name="Yang R."/>
            <person name="Briner A.E."/>
            <person name="Felis G.E."/>
            <person name="de Vos W.M."/>
            <person name="Barrangou R."/>
            <person name="Klaenhammer T.R."/>
            <person name="Caufield P.W."/>
            <person name="Cui Y."/>
            <person name="Zhang H."/>
            <person name="O'Toole P.W."/>
        </authorList>
    </citation>
    <scope>NUCLEOTIDE SEQUENCE [LARGE SCALE GENOMIC DNA]</scope>
    <source>
        <strain evidence="2 3">DSM 16230</strain>
    </source>
</reference>
<keyword evidence="3" id="KW-1185">Reference proteome</keyword>
<sequence>MKKTVATQGAPQALGPYSQGLRVSAAETLYCSGQVGINPQTGDFAGEQVEVQAKQALENIKAIVTAAGFEVAEIVKMTVFMTEITDFKKVNEVYADFFKEVTQLPARSAVGVQALPADAKVEIEAFAVHQHQ</sequence>
<dbReference type="SUPFAM" id="SSF55298">
    <property type="entry name" value="YjgF-like"/>
    <property type="match status" value="1"/>
</dbReference>
<dbReference type="OrthoDB" id="9803101at2"/>
<organism evidence="2 3">
    <name type="scientific">Liquorilactobacillus satsumensis DSM 16230 = JCM 12392</name>
    <dbReference type="NCBI Taxonomy" id="1423801"/>
    <lineage>
        <taxon>Bacteria</taxon>
        <taxon>Bacillati</taxon>
        <taxon>Bacillota</taxon>
        <taxon>Bacilli</taxon>
        <taxon>Lactobacillales</taxon>
        <taxon>Lactobacillaceae</taxon>
        <taxon>Liquorilactobacillus</taxon>
    </lineage>
</organism>
<dbReference type="PANTHER" id="PTHR11803:SF39">
    <property type="entry name" value="2-IMINOBUTANOATE_2-IMINOPROPANOATE DEAMINASE"/>
    <property type="match status" value="1"/>
</dbReference>
<name>A0A0R1V1S2_9LACO</name>
<dbReference type="InterPro" id="IPR006056">
    <property type="entry name" value="RidA"/>
</dbReference>
<dbReference type="CDD" id="cd00448">
    <property type="entry name" value="YjgF_YER057c_UK114_family"/>
    <property type="match status" value="1"/>
</dbReference>
<dbReference type="InterPro" id="IPR035959">
    <property type="entry name" value="RutC-like_sf"/>
</dbReference>
<accession>A0A0R1V1S2</accession>
<dbReference type="STRING" id="1423801.FD50_GL001984"/>
<dbReference type="FunFam" id="3.30.1330.40:FF:000001">
    <property type="entry name" value="L-PSP family endoribonuclease"/>
    <property type="match status" value="1"/>
</dbReference>
<dbReference type="NCBIfam" id="TIGR00004">
    <property type="entry name" value="Rid family detoxifying hydrolase"/>
    <property type="match status" value="1"/>
</dbReference>
<dbReference type="Gene3D" id="3.30.1330.40">
    <property type="entry name" value="RutC-like"/>
    <property type="match status" value="1"/>
</dbReference>
<dbReference type="RefSeq" id="WP_054755630.1">
    <property type="nucleotide sequence ID" value="NZ_AZFQ01000055.1"/>
</dbReference>
<protein>
    <submittedName>
        <fullName evidence="2">Uncharacterized protein</fullName>
    </submittedName>
</protein>
<dbReference type="InterPro" id="IPR006175">
    <property type="entry name" value="YjgF/YER057c/UK114"/>
</dbReference>
<dbReference type="GO" id="GO:0019239">
    <property type="term" value="F:deaminase activity"/>
    <property type="evidence" value="ECO:0007669"/>
    <property type="project" value="TreeGrafter"/>
</dbReference>
<dbReference type="GeneID" id="98309204"/>
<evidence type="ECO:0000256" key="1">
    <source>
        <dbReference type="ARBA" id="ARBA00010552"/>
    </source>
</evidence>
<dbReference type="PATRIC" id="fig|1423801.4.peg.2028"/>
<dbReference type="AlphaFoldDB" id="A0A0R1V1S2"/>
<dbReference type="Pfam" id="PF01042">
    <property type="entry name" value="Ribonuc_L-PSP"/>
    <property type="match status" value="1"/>
</dbReference>
<gene>
    <name evidence="2" type="ORF">FD50_GL001984</name>
</gene>
<proteinExistence type="inferred from homology"/>